<evidence type="ECO:0000256" key="1">
    <source>
        <dbReference type="SAM" id="SignalP"/>
    </source>
</evidence>
<proteinExistence type="predicted"/>
<keyword evidence="1" id="KW-0732">Signal</keyword>
<reference evidence="4" key="1">
    <citation type="submission" date="2017-02" db="UniProtKB">
        <authorList>
            <consortium name="WormBaseParasite"/>
        </authorList>
    </citation>
    <scope>IDENTIFICATION</scope>
</reference>
<gene>
    <name evidence="2" type="ORF">ASIM_LOCUS14973</name>
</gene>
<reference evidence="2 3" key="2">
    <citation type="submission" date="2018-11" db="EMBL/GenBank/DDBJ databases">
        <authorList>
            <consortium name="Pathogen Informatics"/>
        </authorList>
    </citation>
    <scope>NUCLEOTIDE SEQUENCE [LARGE SCALE GENOMIC DNA]</scope>
</reference>
<evidence type="ECO:0000313" key="4">
    <source>
        <dbReference type="WBParaSite" id="ASIM_0001556601-mRNA-1"/>
    </source>
</evidence>
<organism evidence="4">
    <name type="scientific">Anisakis simplex</name>
    <name type="common">Herring worm</name>
    <dbReference type="NCBI Taxonomy" id="6269"/>
    <lineage>
        <taxon>Eukaryota</taxon>
        <taxon>Metazoa</taxon>
        <taxon>Ecdysozoa</taxon>
        <taxon>Nematoda</taxon>
        <taxon>Chromadorea</taxon>
        <taxon>Rhabditida</taxon>
        <taxon>Spirurina</taxon>
        <taxon>Ascaridomorpha</taxon>
        <taxon>Ascaridoidea</taxon>
        <taxon>Anisakidae</taxon>
        <taxon>Anisakis</taxon>
        <taxon>Anisakis simplex complex</taxon>
    </lineage>
</organism>
<accession>A0A0M3K3M5</accession>
<dbReference type="AlphaFoldDB" id="A0A0M3K3M5"/>
<dbReference type="OrthoDB" id="5773441at2759"/>
<feature type="chain" id="PRO_5043121220" evidence="1">
    <location>
        <begin position="19"/>
        <end position="173"/>
    </location>
</feature>
<sequence>MCLGSMLLIFHSVTVILAQSSPCLLRCKDNNMNKVEKIIGRANDWTADLVAPMHSILRGVPEIANSRPHQMLVDRLLNICRANTEFEECVRMCDQTIAAKIVLKGQTAWINICNAFRSNQGGFTSDILPCWSRHGAEIGKRCSLHATMVQNAVLDLIDNGIQSIDQHVADLCK</sequence>
<evidence type="ECO:0000313" key="2">
    <source>
        <dbReference type="EMBL" id="VDK53818.1"/>
    </source>
</evidence>
<keyword evidence="3" id="KW-1185">Reference proteome</keyword>
<feature type="signal peptide" evidence="1">
    <location>
        <begin position="1"/>
        <end position="18"/>
    </location>
</feature>
<dbReference type="EMBL" id="UYRR01032028">
    <property type="protein sequence ID" value="VDK53818.1"/>
    <property type="molecule type" value="Genomic_DNA"/>
</dbReference>
<dbReference type="WBParaSite" id="ASIM_0001556601-mRNA-1">
    <property type="protein sequence ID" value="ASIM_0001556601-mRNA-1"/>
    <property type="gene ID" value="ASIM_0001556601"/>
</dbReference>
<protein>
    <submittedName>
        <fullName evidence="4">Secreted protein</fullName>
    </submittedName>
</protein>
<dbReference type="Proteomes" id="UP000267096">
    <property type="component" value="Unassembled WGS sequence"/>
</dbReference>
<evidence type="ECO:0000313" key="3">
    <source>
        <dbReference type="Proteomes" id="UP000267096"/>
    </source>
</evidence>
<name>A0A0M3K3M5_ANISI</name>